<evidence type="ECO:0000259" key="2">
    <source>
        <dbReference type="Pfam" id="PF04892"/>
    </source>
</evidence>
<feature type="transmembrane region" description="Helical" evidence="1">
    <location>
        <begin position="116"/>
        <end position="136"/>
    </location>
</feature>
<feature type="transmembrane region" description="Helical" evidence="1">
    <location>
        <begin position="142"/>
        <end position="159"/>
    </location>
</feature>
<evidence type="ECO:0000256" key="1">
    <source>
        <dbReference type="SAM" id="Phobius"/>
    </source>
</evidence>
<feature type="transmembrane region" description="Helical" evidence="1">
    <location>
        <begin position="254"/>
        <end position="273"/>
    </location>
</feature>
<proteinExistence type="predicted"/>
<feature type="domain" description="VanZ-like" evidence="2">
    <location>
        <begin position="49"/>
        <end position="158"/>
    </location>
</feature>
<dbReference type="AlphaFoldDB" id="A0A9D1WWK7"/>
<evidence type="ECO:0000313" key="3">
    <source>
        <dbReference type="EMBL" id="HIX68242.1"/>
    </source>
</evidence>
<feature type="transmembrane region" description="Helical" evidence="1">
    <location>
        <begin position="6"/>
        <end position="29"/>
    </location>
</feature>
<protein>
    <submittedName>
        <fullName evidence="3">VanZ family protein</fullName>
    </submittedName>
</protein>
<dbReference type="Pfam" id="PF04892">
    <property type="entry name" value="VanZ"/>
    <property type="match status" value="1"/>
</dbReference>
<feature type="transmembrane region" description="Helical" evidence="1">
    <location>
        <begin position="223"/>
        <end position="242"/>
    </location>
</feature>
<dbReference type="EMBL" id="DXEM01000031">
    <property type="protein sequence ID" value="HIX68242.1"/>
    <property type="molecule type" value="Genomic_DNA"/>
</dbReference>
<name>A0A9D1WWK7_9FIRM</name>
<gene>
    <name evidence="3" type="ORF">H9735_09040</name>
</gene>
<reference evidence="3" key="1">
    <citation type="journal article" date="2021" name="PeerJ">
        <title>Extensive microbial diversity within the chicken gut microbiome revealed by metagenomics and culture.</title>
        <authorList>
            <person name="Gilroy R."/>
            <person name="Ravi A."/>
            <person name="Getino M."/>
            <person name="Pursley I."/>
            <person name="Horton D.L."/>
            <person name="Alikhan N.F."/>
            <person name="Baker D."/>
            <person name="Gharbi K."/>
            <person name="Hall N."/>
            <person name="Watson M."/>
            <person name="Adriaenssens E.M."/>
            <person name="Foster-Nyarko E."/>
            <person name="Jarju S."/>
            <person name="Secka A."/>
            <person name="Antonio M."/>
            <person name="Oren A."/>
            <person name="Chaudhuri R.R."/>
            <person name="La Ragione R."/>
            <person name="Hildebrand F."/>
            <person name="Pallen M.J."/>
        </authorList>
    </citation>
    <scope>NUCLEOTIDE SEQUENCE</scope>
    <source>
        <strain evidence="3">CHK191-13928</strain>
    </source>
</reference>
<reference evidence="3" key="2">
    <citation type="submission" date="2021-04" db="EMBL/GenBank/DDBJ databases">
        <authorList>
            <person name="Gilroy R."/>
        </authorList>
    </citation>
    <scope>NUCLEOTIDE SEQUENCE</scope>
    <source>
        <strain evidence="3">CHK191-13928</strain>
    </source>
</reference>
<comment type="caution">
    <text evidence="3">The sequence shown here is derived from an EMBL/GenBank/DDBJ whole genome shotgun (WGS) entry which is preliminary data.</text>
</comment>
<feature type="transmembrane region" description="Helical" evidence="1">
    <location>
        <begin position="83"/>
        <end position="104"/>
    </location>
</feature>
<sequence length="277" mass="31455">MGKLLIGMSFLSKSCWLGLILTLLFFAADKIVRKKSRRGEDYVLVFIMFVYLITLLMITGVFAPWSLQNAHNFQLILFRDFNGIYFLLNILVFLPMGILLPALFQKDGKFRWKYIVFGFVGSMGIEVIQFLFTGRLADIDDVAANTIGCFIGYLVFWSIKKYWDIRKIRLPGYGTYGFCLSLLGYIFGIPYRLGLCLGDMLLVQWGVPIWSGNQGGALSFQGIHYSLVVYFAIQIISFWIVMKNKKDPGAKIGKVSAIIGMVFFGILIIKNMMQNIG</sequence>
<dbReference type="PANTHER" id="PTHR36834:SF2">
    <property type="entry name" value="MEMBRANE PROTEIN"/>
    <property type="match status" value="1"/>
</dbReference>
<organism evidence="3 4">
    <name type="scientific">Candidatus Anaerostipes excrementavium</name>
    <dbReference type="NCBI Taxonomy" id="2838463"/>
    <lineage>
        <taxon>Bacteria</taxon>
        <taxon>Bacillati</taxon>
        <taxon>Bacillota</taxon>
        <taxon>Clostridia</taxon>
        <taxon>Lachnospirales</taxon>
        <taxon>Lachnospiraceae</taxon>
        <taxon>Anaerostipes</taxon>
    </lineage>
</organism>
<accession>A0A9D1WWK7</accession>
<dbReference type="InterPro" id="IPR053150">
    <property type="entry name" value="Teicoplanin_resist-assoc"/>
</dbReference>
<keyword evidence="1" id="KW-0472">Membrane</keyword>
<evidence type="ECO:0000313" key="4">
    <source>
        <dbReference type="Proteomes" id="UP000886721"/>
    </source>
</evidence>
<feature type="transmembrane region" description="Helical" evidence="1">
    <location>
        <begin position="41"/>
        <end position="63"/>
    </location>
</feature>
<keyword evidence="1" id="KW-0812">Transmembrane</keyword>
<dbReference type="InterPro" id="IPR006976">
    <property type="entry name" value="VanZ-like"/>
</dbReference>
<feature type="transmembrane region" description="Helical" evidence="1">
    <location>
        <begin position="171"/>
        <end position="191"/>
    </location>
</feature>
<dbReference type="PANTHER" id="PTHR36834">
    <property type="entry name" value="MEMBRANE PROTEIN-RELATED"/>
    <property type="match status" value="1"/>
</dbReference>
<dbReference type="Proteomes" id="UP000886721">
    <property type="component" value="Unassembled WGS sequence"/>
</dbReference>
<keyword evidence="1" id="KW-1133">Transmembrane helix</keyword>